<proteinExistence type="predicted"/>
<organism evidence="2 3">
    <name type="scientific">Rhodopseudomonas pseudopalustris</name>
    <dbReference type="NCBI Taxonomy" id="1513892"/>
    <lineage>
        <taxon>Bacteria</taxon>
        <taxon>Pseudomonadati</taxon>
        <taxon>Pseudomonadota</taxon>
        <taxon>Alphaproteobacteria</taxon>
        <taxon>Hyphomicrobiales</taxon>
        <taxon>Nitrobacteraceae</taxon>
        <taxon>Rhodopseudomonas</taxon>
    </lineage>
</organism>
<dbReference type="EMBL" id="FODT01000012">
    <property type="protein sequence ID" value="SEP27783.1"/>
    <property type="molecule type" value="Genomic_DNA"/>
</dbReference>
<accession>A0A1H8WJT2</accession>
<reference evidence="3" key="1">
    <citation type="submission" date="2016-10" db="EMBL/GenBank/DDBJ databases">
        <authorList>
            <person name="Varghese N."/>
            <person name="Submissions S."/>
        </authorList>
    </citation>
    <scope>NUCLEOTIDE SEQUENCE [LARGE SCALE GENOMIC DNA]</scope>
    <source>
        <strain evidence="3">DSM 123</strain>
    </source>
</reference>
<evidence type="ECO:0000256" key="1">
    <source>
        <dbReference type="SAM" id="MobiDB-lite"/>
    </source>
</evidence>
<evidence type="ECO:0000313" key="3">
    <source>
        <dbReference type="Proteomes" id="UP000199615"/>
    </source>
</evidence>
<protein>
    <submittedName>
        <fullName evidence="2">Uncharacterized protein</fullName>
    </submittedName>
</protein>
<evidence type="ECO:0000313" key="2">
    <source>
        <dbReference type="EMBL" id="SEP27783.1"/>
    </source>
</evidence>
<feature type="region of interest" description="Disordered" evidence="1">
    <location>
        <begin position="61"/>
        <end position="80"/>
    </location>
</feature>
<name>A0A1H8WJT2_9BRAD</name>
<dbReference type="OrthoDB" id="8141563at2"/>
<dbReference type="Proteomes" id="UP000199615">
    <property type="component" value="Unassembled WGS sequence"/>
</dbReference>
<sequence>MINDPRVKSVKTGSDHAVAGRLVSAVTTSRKAGPPGEMALQSLFGHHATQSMPQGLVRLVGYRDPSRPSSVELPRTNPSR</sequence>
<gene>
    <name evidence="2" type="ORF">SAMN05444123_112150</name>
</gene>
<dbReference type="AlphaFoldDB" id="A0A1H8WJT2"/>
<keyword evidence="3" id="KW-1185">Reference proteome</keyword>